<reference evidence="7 8" key="1">
    <citation type="submission" date="2019-09" db="EMBL/GenBank/DDBJ databases">
        <authorList>
            <consortium name="DOE Joint Genome Institute"/>
            <person name="Mondo S.J."/>
            <person name="Navarro-Mendoza M.I."/>
            <person name="Perez-Arques C."/>
            <person name="Panchal S."/>
            <person name="Nicolas F.E."/>
            <person name="Ganguly P."/>
            <person name="Pangilinan J."/>
            <person name="Grigoriev I."/>
            <person name="Heitman J."/>
            <person name="Sanya K."/>
            <person name="Garre V."/>
        </authorList>
    </citation>
    <scope>NUCLEOTIDE SEQUENCE [LARGE SCALE GENOMIC DNA]</scope>
    <source>
        <strain evidence="7 8">MU402</strain>
    </source>
</reference>
<organism evidence="7 8">
    <name type="scientific">Mucor circinelloides f. lusitanicus</name>
    <name type="common">Mucor racemosus var. lusitanicus</name>
    <dbReference type="NCBI Taxonomy" id="29924"/>
    <lineage>
        <taxon>Eukaryota</taxon>
        <taxon>Fungi</taxon>
        <taxon>Fungi incertae sedis</taxon>
        <taxon>Mucoromycota</taxon>
        <taxon>Mucoromycotina</taxon>
        <taxon>Mucoromycetes</taxon>
        <taxon>Mucorales</taxon>
        <taxon>Mucorineae</taxon>
        <taxon>Mucoraceae</taxon>
        <taxon>Mucor</taxon>
    </lineage>
</organism>
<evidence type="ECO:0000256" key="4">
    <source>
        <dbReference type="ARBA" id="ARBA00022989"/>
    </source>
</evidence>
<dbReference type="AlphaFoldDB" id="A0A8H4BC55"/>
<evidence type="ECO:0000256" key="6">
    <source>
        <dbReference type="SAM" id="Phobius"/>
    </source>
</evidence>
<accession>A0A8H4BC55</accession>
<feature type="transmembrane region" description="Helical" evidence="6">
    <location>
        <begin position="30"/>
        <end position="48"/>
    </location>
</feature>
<evidence type="ECO:0000313" key="7">
    <source>
        <dbReference type="EMBL" id="KAF1798772.1"/>
    </source>
</evidence>
<dbReference type="GO" id="GO:0022857">
    <property type="term" value="F:transmembrane transporter activity"/>
    <property type="evidence" value="ECO:0007669"/>
    <property type="project" value="InterPro"/>
</dbReference>
<comment type="subcellular location">
    <subcellularLocation>
        <location evidence="1">Membrane</location>
        <topology evidence="1">Multi-pass membrane protein</topology>
    </subcellularLocation>
</comment>
<protein>
    <recommendedName>
        <fullName evidence="9">Amino acid permease/ SLC12A domain-containing protein</fullName>
    </recommendedName>
</protein>
<feature type="non-terminal residue" evidence="7">
    <location>
        <position position="81"/>
    </location>
</feature>
<keyword evidence="5 6" id="KW-0472">Membrane</keyword>
<dbReference type="PANTHER" id="PTHR45649:SF26">
    <property type="entry name" value="OS04G0435100 PROTEIN"/>
    <property type="match status" value="1"/>
</dbReference>
<dbReference type="PANTHER" id="PTHR45649">
    <property type="entry name" value="AMINO-ACID PERMEASE BAT1"/>
    <property type="match status" value="1"/>
</dbReference>
<sequence length="81" mass="8769">GLAFSNIGILSNTSATFQTVLQRGGPVTMLLSWNIVAIFMMCVALSLAEICSLYPTSGGLYYWVYELASRHPKARSKAPIA</sequence>
<evidence type="ECO:0000256" key="1">
    <source>
        <dbReference type="ARBA" id="ARBA00004141"/>
    </source>
</evidence>
<evidence type="ECO:0000256" key="3">
    <source>
        <dbReference type="ARBA" id="ARBA00022692"/>
    </source>
</evidence>
<comment type="caution">
    <text evidence="7">The sequence shown here is derived from an EMBL/GenBank/DDBJ whole genome shotgun (WGS) entry which is preliminary data.</text>
</comment>
<gene>
    <name evidence="7" type="ORF">FB192DRAFT_1288583</name>
</gene>
<proteinExistence type="predicted"/>
<dbReference type="Proteomes" id="UP000469890">
    <property type="component" value="Unassembled WGS sequence"/>
</dbReference>
<evidence type="ECO:0000256" key="5">
    <source>
        <dbReference type="ARBA" id="ARBA00023136"/>
    </source>
</evidence>
<evidence type="ECO:0000313" key="8">
    <source>
        <dbReference type="Proteomes" id="UP000469890"/>
    </source>
</evidence>
<name>A0A8H4BC55_MUCCL</name>
<keyword evidence="2" id="KW-0813">Transport</keyword>
<keyword evidence="4 6" id="KW-1133">Transmembrane helix</keyword>
<keyword evidence="3 6" id="KW-0812">Transmembrane</keyword>
<evidence type="ECO:0000256" key="2">
    <source>
        <dbReference type="ARBA" id="ARBA00022448"/>
    </source>
</evidence>
<dbReference type="PROSITE" id="PS00218">
    <property type="entry name" value="AMINO_ACID_PERMEASE_1"/>
    <property type="match status" value="1"/>
</dbReference>
<dbReference type="InterPro" id="IPR002293">
    <property type="entry name" value="AA/rel_permease1"/>
</dbReference>
<dbReference type="InterPro" id="IPR004840">
    <property type="entry name" value="Amino_acid_permease_CS"/>
</dbReference>
<dbReference type="Pfam" id="PF13520">
    <property type="entry name" value="AA_permease_2"/>
    <property type="match status" value="1"/>
</dbReference>
<dbReference type="Gene3D" id="1.20.1740.10">
    <property type="entry name" value="Amino acid/polyamine transporter I"/>
    <property type="match status" value="1"/>
</dbReference>
<dbReference type="EMBL" id="JAAECE010000007">
    <property type="protein sequence ID" value="KAF1798772.1"/>
    <property type="molecule type" value="Genomic_DNA"/>
</dbReference>
<dbReference type="GO" id="GO:0016020">
    <property type="term" value="C:membrane"/>
    <property type="evidence" value="ECO:0007669"/>
    <property type="project" value="UniProtKB-SubCell"/>
</dbReference>
<evidence type="ECO:0008006" key="9">
    <source>
        <dbReference type="Google" id="ProtNLM"/>
    </source>
</evidence>
<dbReference type="GO" id="GO:0006865">
    <property type="term" value="P:amino acid transport"/>
    <property type="evidence" value="ECO:0007669"/>
    <property type="project" value="InterPro"/>
</dbReference>